<sequence>MKFRQVIGATLFLSSCVGFGYLSTQKFGATTTAMIGGGMFTIGAIAHLQPKPVPRQRTNKSINEKAEL</sequence>
<dbReference type="Proteomes" id="UP000621307">
    <property type="component" value="Unassembled WGS sequence"/>
</dbReference>
<keyword evidence="3" id="KW-1185">Reference proteome</keyword>
<evidence type="ECO:0000313" key="2">
    <source>
        <dbReference type="EMBL" id="MBD2255755.1"/>
    </source>
</evidence>
<protein>
    <recommendedName>
        <fullName evidence="4">Lipoprotein</fullName>
    </recommendedName>
</protein>
<proteinExistence type="predicted"/>
<evidence type="ECO:0000256" key="1">
    <source>
        <dbReference type="SAM" id="Phobius"/>
    </source>
</evidence>
<evidence type="ECO:0008006" key="4">
    <source>
        <dbReference type="Google" id="ProtNLM"/>
    </source>
</evidence>
<comment type="caution">
    <text evidence="2">The sequence shown here is derived from an EMBL/GenBank/DDBJ whole genome shotgun (WGS) entry which is preliminary data.</text>
</comment>
<feature type="transmembrane region" description="Helical" evidence="1">
    <location>
        <begin position="28"/>
        <end position="48"/>
    </location>
</feature>
<evidence type="ECO:0000313" key="3">
    <source>
        <dbReference type="Proteomes" id="UP000621307"/>
    </source>
</evidence>
<dbReference type="RefSeq" id="WP_190572897.1">
    <property type="nucleotide sequence ID" value="NZ_JACJQL010000124.1"/>
</dbReference>
<keyword evidence="1" id="KW-1133">Transmembrane helix</keyword>
<dbReference type="PROSITE" id="PS51257">
    <property type="entry name" value="PROKAR_LIPOPROTEIN"/>
    <property type="match status" value="1"/>
</dbReference>
<accession>A0ABR8BPN8</accession>
<organism evidence="2 3">
    <name type="scientific">Nostoc parmelioides FACHB-3921</name>
    <dbReference type="NCBI Taxonomy" id="2692909"/>
    <lineage>
        <taxon>Bacteria</taxon>
        <taxon>Bacillati</taxon>
        <taxon>Cyanobacteriota</taxon>
        <taxon>Cyanophyceae</taxon>
        <taxon>Nostocales</taxon>
        <taxon>Nostocaceae</taxon>
        <taxon>Nostoc</taxon>
    </lineage>
</organism>
<reference evidence="2 3" key="1">
    <citation type="journal article" date="2020" name="ISME J.">
        <title>Comparative genomics reveals insights into cyanobacterial evolution and habitat adaptation.</title>
        <authorList>
            <person name="Chen M.Y."/>
            <person name="Teng W.K."/>
            <person name="Zhao L."/>
            <person name="Hu C.X."/>
            <person name="Zhou Y.K."/>
            <person name="Han B.P."/>
            <person name="Song L.R."/>
            <person name="Shu W.S."/>
        </authorList>
    </citation>
    <scope>NUCLEOTIDE SEQUENCE [LARGE SCALE GENOMIC DNA]</scope>
    <source>
        <strain evidence="2 3">FACHB-3921</strain>
    </source>
</reference>
<dbReference type="EMBL" id="JACJQL010000124">
    <property type="protein sequence ID" value="MBD2255755.1"/>
    <property type="molecule type" value="Genomic_DNA"/>
</dbReference>
<gene>
    <name evidence="2" type="ORF">H6G14_31740</name>
</gene>
<name>A0ABR8BPN8_9NOSO</name>
<keyword evidence="1" id="KW-0812">Transmembrane</keyword>
<keyword evidence="1" id="KW-0472">Membrane</keyword>